<dbReference type="eggNOG" id="ENOG5031F4S">
    <property type="taxonomic scope" value="Bacteria"/>
</dbReference>
<dbReference type="OrthoDB" id="7558813at2"/>
<proteinExistence type="predicted"/>
<accession>A0A081RIT4</accession>
<gene>
    <name evidence="2" type="ORF">BV95_00656</name>
</gene>
<feature type="region of interest" description="Disordered" evidence="1">
    <location>
        <begin position="1"/>
        <end position="38"/>
    </location>
</feature>
<sequence length="157" mass="17340">MTVQRDMFDGDPFAPEPIPAAPDPVARVDEPAPAGGDHDGNAVALAPLAVPYGFRNRRNEPCRRLAERPILMNGQPFVHRGHQLLQCPRSCWLDDDSAVEPDIADRIGEDIRFATEPDIQTDPHGEDPDANRDPDDPGIQEMPDYDAGDDGGEYEWD</sequence>
<dbReference type="RefSeq" id="WP_037447312.1">
    <property type="nucleotide sequence ID" value="NZ_JFHR01000003.1"/>
</dbReference>
<feature type="compositionally biased region" description="Basic and acidic residues" evidence="1">
    <location>
        <begin position="26"/>
        <end position="38"/>
    </location>
</feature>
<dbReference type="Proteomes" id="UP000028411">
    <property type="component" value="Unassembled WGS sequence"/>
</dbReference>
<feature type="compositionally biased region" description="Basic and acidic residues" evidence="1">
    <location>
        <begin position="110"/>
        <end position="135"/>
    </location>
</feature>
<comment type="caution">
    <text evidence="2">The sequence shown here is derived from an EMBL/GenBank/DDBJ whole genome shotgun (WGS) entry which is preliminary data.</text>
</comment>
<reference evidence="2 3" key="1">
    <citation type="submission" date="2014-02" db="EMBL/GenBank/DDBJ databases">
        <title>Whole genome sequence of Sphingobium chlorophenolicum NBRC 16172.</title>
        <authorList>
            <person name="Gan H.M."/>
            <person name="Gan H.Y."/>
            <person name="Chew T.H."/>
            <person name="Savka M.A."/>
        </authorList>
    </citation>
    <scope>NUCLEOTIDE SEQUENCE [LARGE SCALE GENOMIC DNA]</scope>
    <source>
        <strain evidence="2 3">NBRC 16172</strain>
    </source>
</reference>
<name>A0A081RIT4_SPHCR</name>
<dbReference type="AlphaFoldDB" id="A0A081RIT4"/>
<organism evidence="2 3">
    <name type="scientific">Sphingobium chlorophenolicum</name>
    <dbReference type="NCBI Taxonomy" id="46429"/>
    <lineage>
        <taxon>Bacteria</taxon>
        <taxon>Pseudomonadati</taxon>
        <taxon>Pseudomonadota</taxon>
        <taxon>Alphaproteobacteria</taxon>
        <taxon>Sphingomonadales</taxon>
        <taxon>Sphingomonadaceae</taxon>
        <taxon>Sphingobium</taxon>
    </lineage>
</organism>
<evidence type="ECO:0000313" key="2">
    <source>
        <dbReference type="EMBL" id="KEQ55107.1"/>
    </source>
</evidence>
<feature type="compositionally biased region" description="Acidic residues" evidence="1">
    <location>
        <begin position="143"/>
        <end position="157"/>
    </location>
</feature>
<feature type="region of interest" description="Disordered" evidence="1">
    <location>
        <begin position="110"/>
        <end position="157"/>
    </location>
</feature>
<dbReference type="PATRIC" id="fig|46429.4.peg.639"/>
<evidence type="ECO:0000313" key="3">
    <source>
        <dbReference type="Proteomes" id="UP000028411"/>
    </source>
</evidence>
<dbReference type="EMBL" id="JFHR01000003">
    <property type="protein sequence ID" value="KEQ55107.1"/>
    <property type="molecule type" value="Genomic_DNA"/>
</dbReference>
<protein>
    <submittedName>
        <fullName evidence="2">Uncharacterized protein</fullName>
    </submittedName>
</protein>
<evidence type="ECO:0000256" key="1">
    <source>
        <dbReference type="SAM" id="MobiDB-lite"/>
    </source>
</evidence>